<dbReference type="InterPro" id="IPR027417">
    <property type="entry name" value="P-loop_NTPase"/>
</dbReference>
<evidence type="ECO:0000256" key="2">
    <source>
        <dbReference type="ARBA" id="ARBA00022614"/>
    </source>
</evidence>
<dbReference type="Pfam" id="PF07725">
    <property type="entry name" value="LRR_3"/>
    <property type="match status" value="1"/>
</dbReference>
<dbReference type="InterPro" id="IPR044974">
    <property type="entry name" value="Disease_R_plants"/>
</dbReference>
<dbReference type="Gene3D" id="3.40.50.300">
    <property type="entry name" value="P-loop containing nucleotide triphosphate hydrolases"/>
    <property type="match status" value="1"/>
</dbReference>
<dbReference type="Proteomes" id="UP001374584">
    <property type="component" value="Unassembled WGS sequence"/>
</dbReference>
<evidence type="ECO:0000313" key="8">
    <source>
        <dbReference type="EMBL" id="KAK7368274.1"/>
    </source>
</evidence>
<dbReference type="InterPro" id="IPR042197">
    <property type="entry name" value="Apaf_helical"/>
</dbReference>
<dbReference type="FunFam" id="3.80.10.10:FF:000386">
    <property type="entry name" value="Disease resistance protein RPS4"/>
    <property type="match status" value="1"/>
</dbReference>
<comment type="caution">
    <text evidence="8">The sequence shown here is derived from an EMBL/GenBank/DDBJ whole genome shotgun (WGS) entry which is preliminary data.</text>
</comment>
<comment type="catalytic activity">
    <reaction evidence="6">
        <text>NAD(+) + H2O = ADP-D-ribose + nicotinamide + H(+)</text>
        <dbReference type="Rhea" id="RHEA:16301"/>
        <dbReference type="ChEBI" id="CHEBI:15377"/>
        <dbReference type="ChEBI" id="CHEBI:15378"/>
        <dbReference type="ChEBI" id="CHEBI:17154"/>
        <dbReference type="ChEBI" id="CHEBI:57540"/>
        <dbReference type="ChEBI" id="CHEBI:57967"/>
        <dbReference type="EC" id="3.2.2.6"/>
    </reaction>
    <physiologicalReaction direction="left-to-right" evidence="6">
        <dbReference type="Rhea" id="RHEA:16302"/>
    </physiologicalReaction>
</comment>
<evidence type="ECO:0000256" key="6">
    <source>
        <dbReference type="ARBA" id="ARBA00047304"/>
    </source>
</evidence>
<dbReference type="InterPro" id="IPR035897">
    <property type="entry name" value="Toll_tir_struct_dom_sf"/>
</dbReference>
<dbReference type="GO" id="GO:0007165">
    <property type="term" value="P:signal transduction"/>
    <property type="evidence" value="ECO:0007669"/>
    <property type="project" value="InterPro"/>
</dbReference>
<dbReference type="SMART" id="SM00255">
    <property type="entry name" value="TIR"/>
    <property type="match status" value="1"/>
</dbReference>
<dbReference type="Gene3D" id="3.40.50.10140">
    <property type="entry name" value="Toll/interleukin-1 receptor homology (TIR) domain"/>
    <property type="match status" value="1"/>
</dbReference>
<evidence type="ECO:0000256" key="1">
    <source>
        <dbReference type="ARBA" id="ARBA00011982"/>
    </source>
</evidence>
<gene>
    <name evidence="8" type="ORF">VNO80_10299</name>
</gene>
<sequence>MLGGSIKSSTRLRQSSSCSCPPRMVKISAEPSSSSFSSTAPLKRHDVFISFRGEDTRNGFTSHLYAAFQHNKIQAFIDNRLHKGDEISPSIFEAIKHSNLSLVVLSKYYASSTWCLRELAKILELRKRGGHTVIPVFYKIDPSHVRKQTGTYGMAFQKYQRDVKQNTAMLQKWKAALTEVADIVGWELKNFRTEYELIGEIVKDVMQKLNHMYPTEIKETLVGIDQNLAPIESLLRIRSKEVRIIGIWGMGGLGKTTIAGALFAKLSSQFEASCFLANVMEEHEKQGLDYLRNKLLSEILEDVNPHISTSKVRTTFVIKRLRQKKVLIVLDDVDDPKKLEYLVAQHDCLGSGSRVIVTTRDKHVLSRGVDAIYEVKGLSLHHAVRLFSLNAFGKTYPERGFEMLSKQAVDHANGNPLALKVLGSVLHSRNEQQWDNALRKFKKVPNAEIQNVLRWSYDGLDYEQKNMFLDIACFFRGENKENIIRLLDICGFYAYIGIKMLLEKGLITFSDEGNVCMHELIQEMGWEIVHQESINDPGRRSRLWDLKEVYDVLKNNRGTEVVEGIILDVSQVRILQLNYETFSRMVNMRFLKFYMGRGRRCNLHLPSGLESLPNKLMYLQWDGYPSKSLPSTFCPDNLVVLSMMESHVEKLWDGIKSLPSLKEINLRASKNLTKLPDLSQAPNLETINVSNCTSLLHIPLSIQHVKKLLLFNLESCKSLKSHPRNIHLSSLEMFILRRCSSLDEFPLTSENMTRLDLRETAIADFPESVWQHLNKLVYLNLESCNKLKSLTSKIHLKSLQRLNMRDCSILEDFSVTSENMEYLNLRGTSIKELPTSVWRNNKLYTLVLHSCKKLVNFPERPKLEDLPLVSSSERPNMDELWTLSSLADLSLKGSTVENLPASIKDLPSLKKLTLTECKKLRSLPSLPPSLEDLSLDESNIVCLPESFKDLCHLRKLSLINHKKFLSPQDFPPSLNEIKVDPHLVSMKGLSQLQKFPQVKWKSFHSLPDLPPFLEEFSLSESNIKCIPESIKYLSHLRKLALTKCTRLQCLPELPPTLEDLFVSGCDIQSLPISIKYLIHLRKITLIECKKLKALPELPQCLQSLCVADCRSLTIVQSTKNILIEDRYTFYCNCINLDQKSRNNIIADAPFEAAYTSLKERTPLGPLISICLPGTEIPDWFSYQSTNSSLDMEIPLEWFVDSMFLGFALCLVIGGFQQKSYEGYDPDINCYHFVKSASYSGPSVPFLGHCTTVMQVPRGFNSDHIFICYYPTFNASILQDFKDLSLYYDANNLRLRVIFKFKGPSQRLDIVKKCGVRPLLIANTEKLHVESEQQPE</sequence>
<dbReference type="InterPro" id="IPR011713">
    <property type="entry name" value="Leu-rich_rpt_3"/>
</dbReference>
<dbReference type="Pfam" id="PF01582">
    <property type="entry name" value="TIR"/>
    <property type="match status" value="1"/>
</dbReference>
<keyword evidence="5" id="KW-0520">NAD</keyword>
<keyword evidence="4" id="KW-0378">Hydrolase</keyword>
<evidence type="ECO:0000256" key="4">
    <source>
        <dbReference type="ARBA" id="ARBA00022801"/>
    </source>
</evidence>
<dbReference type="Gene3D" id="1.10.8.430">
    <property type="entry name" value="Helical domain of apoptotic protease-activating factors"/>
    <property type="match status" value="1"/>
</dbReference>
<dbReference type="PANTHER" id="PTHR11017">
    <property type="entry name" value="LEUCINE-RICH REPEAT-CONTAINING PROTEIN"/>
    <property type="match status" value="1"/>
</dbReference>
<proteinExistence type="predicted"/>
<dbReference type="InterPro" id="IPR000157">
    <property type="entry name" value="TIR_dom"/>
</dbReference>
<feature type="domain" description="TIR" evidence="7">
    <location>
        <begin position="43"/>
        <end position="209"/>
    </location>
</feature>
<dbReference type="SUPFAM" id="SSF52540">
    <property type="entry name" value="P-loop containing nucleoside triphosphate hydrolases"/>
    <property type="match status" value="1"/>
</dbReference>
<dbReference type="InterPro" id="IPR002182">
    <property type="entry name" value="NB-ARC"/>
</dbReference>
<dbReference type="FunFam" id="3.40.50.10140:FF:000007">
    <property type="entry name" value="Disease resistance protein (TIR-NBS-LRR class)"/>
    <property type="match status" value="1"/>
</dbReference>
<dbReference type="InterPro" id="IPR032675">
    <property type="entry name" value="LRR_dom_sf"/>
</dbReference>
<dbReference type="GO" id="GO:0043531">
    <property type="term" value="F:ADP binding"/>
    <property type="evidence" value="ECO:0007669"/>
    <property type="project" value="InterPro"/>
</dbReference>
<dbReference type="Gene3D" id="3.80.10.10">
    <property type="entry name" value="Ribonuclease Inhibitor"/>
    <property type="match status" value="3"/>
</dbReference>
<dbReference type="EMBL" id="JAYMYR010000004">
    <property type="protein sequence ID" value="KAK7368274.1"/>
    <property type="molecule type" value="Genomic_DNA"/>
</dbReference>
<evidence type="ECO:0000259" key="7">
    <source>
        <dbReference type="PROSITE" id="PS50104"/>
    </source>
</evidence>
<dbReference type="SUPFAM" id="SSF52200">
    <property type="entry name" value="Toll/Interleukin receptor TIR domain"/>
    <property type="match status" value="1"/>
</dbReference>
<dbReference type="EC" id="3.2.2.6" evidence="1"/>
<dbReference type="GO" id="GO:0061809">
    <property type="term" value="F:NAD+ nucleosidase activity, cyclic ADP-ribose generating"/>
    <property type="evidence" value="ECO:0007669"/>
    <property type="project" value="UniProtKB-EC"/>
</dbReference>
<dbReference type="PANTHER" id="PTHR11017:SF512">
    <property type="entry name" value="ADP-RIBOSYL CYCLASE_CYCLIC ADP-RIBOSE HYDROLASE"/>
    <property type="match status" value="1"/>
</dbReference>
<accession>A0AAN9ND67</accession>
<organism evidence="8 9">
    <name type="scientific">Phaseolus coccineus</name>
    <name type="common">Scarlet runner bean</name>
    <name type="synonym">Phaseolus multiflorus</name>
    <dbReference type="NCBI Taxonomy" id="3886"/>
    <lineage>
        <taxon>Eukaryota</taxon>
        <taxon>Viridiplantae</taxon>
        <taxon>Streptophyta</taxon>
        <taxon>Embryophyta</taxon>
        <taxon>Tracheophyta</taxon>
        <taxon>Spermatophyta</taxon>
        <taxon>Magnoliopsida</taxon>
        <taxon>eudicotyledons</taxon>
        <taxon>Gunneridae</taxon>
        <taxon>Pentapetalae</taxon>
        <taxon>rosids</taxon>
        <taxon>fabids</taxon>
        <taxon>Fabales</taxon>
        <taxon>Fabaceae</taxon>
        <taxon>Papilionoideae</taxon>
        <taxon>50 kb inversion clade</taxon>
        <taxon>NPAAA clade</taxon>
        <taxon>indigoferoid/millettioid clade</taxon>
        <taxon>Phaseoleae</taxon>
        <taxon>Phaseolus</taxon>
    </lineage>
</organism>
<dbReference type="GO" id="GO:0006952">
    <property type="term" value="P:defense response"/>
    <property type="evidence" value="ECO:0007669"/>
    <property type="project" value="InterPro"/>
</dbReference>
<evidence type="ECO:0000256" key="3">
    <source>
        <dbReference type="ARBA" id="ARBA00022737"/>
    </source>
</evidence>
<evidence type="ECO:0000256" key="5">
    <source>
        <dbReference type="ARBA" id="ARBA00023027"/>
    </source>
</evidence>
<dbReference type="InterPro" id="IPR045344">
    <property type="entry name" value="C-JID"/>
</dbReference>
<dbReference type="Pfam" id="PF23282">
    <property type="entry name" value="WHD_ROQ1"/>
    <property type="match status" value="1"/>
</dbReference>
<dbReference type="PRINTS" id="PR00364">
    <property type="entry name" value="DISEASERSIST"/>
</dbReference>
<protein>
    <recommendedName>
        <fullName evidence="1">ADP-ribosyl cyclase/cyclic ADP-ribose hydrolase</fullName>
        <ecNumber evidence="1">3.2.2.6</ecNumber>
    </recommendedName>
</protein>
<dbReference type="Pfam" id="PF00931">
    <property type="entry name" value="NB-ARC"/>
    <property type="match status" value="1"/>
</dbReference>
<evidence type="ECO:0000313" key="9">
    <source>
        <dbReference type="Proteomes" id="UP001374584"/>
    </source>
</evidence>
<keyword evidence="3" id="KW-0677">Repeat</keyword>
<dbReference type="InterPro" id="IPR058192">
    <property type="entry name" value="WHD_ROQ1-like"/>
</dbReference>
<dbReference type="SUPFAM" id="SSF52058">
    <property type="entry name" value="L domain-like"/>
    <property type="match status" value="2"/>
</dbReference>
<name>A0AAN9ND67_PHACN</name>
<dbReference type="Pfam" id="PF20160">
    <property type="entry name" value="C-JID"/>
    <property type="match status" value="1"/>
</dbReference>
<keyword evidence="9" id="KW-1185">Reference proteome</keyword>
<dbReference type="PROSITE" id="PS50104">
    <property type="entry name" value="TIR"/>
    <property type="match status" value="1"/>
</dbReference>
<reference evidence="8 9" key="1">
    <citation type="submission" date="2024-01" db="EMBL/GenBank/DDBJ databases">
        <title>The genomes of 5 underutilized Papilionoideae crops provide insights into root nodulation and disease resistanc.</title>
        <authorList>
            <person name="Jiang F."/>
        </authorList>
    </citation>
    <scope>NUCLEOTIDE SEQUENCE [LARGE SCALE GENOMIC DNA]</scope>
    <source>
        <strain evidence="8">JINMINGXINNONG_FW02</strain>
        <tissue evidence="8">Leaves</tissue>
    </source>
</reference>
<keyword evidence="2" id="KW-0433">Leucine-rich repeat</keyword>